<feature type="coiled-coil region" evidence="1">
    <location>
        <begin position="56"/>
        <end position="106"/>
    </location>
</feature>
<dbReference type="Proteomes" id="UP000823632">
    <property type="component" value="Unassembled WGS sequence"/>
</dbReference>
<keyword evidence="2" id="KW-0812">Transmembrane</keyword>
<gene>
    <name evidence="3" type="ORF">IAC76_09705</name>
</gene>
<organism evidence="3 4">
    <name type="scientific">Candidatus Scatousia excrementipullorum</name>
    <dbReference type="NCBI Taxonomy" id="2840936"/>
    <lineage>
        <taxon>Bacteria</taxon>
        <taxon>Candidatus Scatousia</taxon>
    </lineage>
</organism>
<comment type="caution">
    <text evidence="3">The sequence shown here is derived from an EMBL/GenBank/DDBJ whole genome shotgun (WGS) entry which is preliminary data.</text>
</comment>
<name>A0A9D9H133_9BACT</name>
<reference evidence="3" key="2">
    <citation type="journal article" date="2021" name="PeerJ">
        <title>Extensive microbial diversity within the chicken gut microbiome revealed by metagenomics and culture.</title>
        <authorList>
            <person name="Gilroy R."/>
            <person name="Ravi A."/>
            <person name="Getino M."/>
            <person name="Pursley I."/>
            <person name="Horton D.L."/>
            <person name="Alikhan N.F."/>
            <person name="Baker D."/>
            <person name="Gharbi K."/>
            <person name="Hall N."/>
            <person name="Watson M."/>
            <person name="Adriaenssens E.M."/>
            <person name="Foster-Nyarko E."/>
            <person name="Jarju S."/>
            <person name="Secka A."/>
            <person name="Antonio M."/>
            <person name="Oren A."/>
            <person name="Chaudhuri R.R."/>
            <person name="La Ragione R."/>
            <person name="Hildebrand F."/>
            <person name="Pallen M.J."/>
        </authorList>
    </citation>
    <scope>NUCLEOTIDE SEQUENCE</scope>
    <source>
        <strain evidence="3">10192</strain>
    </source>
</reference>
<accession>A0A9D9H133</accession>
<dbReference type="EMBL" id="JADIND010000219">
    <property type="protein sequence ID" value="MBO8431647.1"/>
    <property type="molecule type" value="Genomic_DNA"/>
</dbReference>
<feature type="transmembrane region" description="Helical" evidence="2">
    <location>
        <begin position="109"/>
        <end position="129"/>
    </location>
</feature>
<keyword evidence="2" id="KW-0472">Membrane</keyword>
<evidence type="ECO:0000313" key="4">
    <source>
        <dbReference type="Proteomes" id="UP000823632"/>
    </source>
</evidence>
<keyword evidence="2" id="KW-1133">Transmembrane helix</keyword>
<protein>
    <submittedName>
        <fullName evidence="3">Uncharacterized protein</fullName>
    </submittedName>
</protein>
<keyword evidence="1" id="KW-0175">Coiled coil</keyword>
<evidence type="ECO:0000256" key="2">
    <source>
        <dbReference type="SAM" id="Phobius"/>
    </source>
</evidence>
<reference evidence="3" key="1">
    <citation type="submission" date="2020-10" db="EMBL/GenBank/DDBJ databases">
        <authorList>
            <person name="Gilroy R."/>
        </authorList>
    </citation>
    <scope>NUCLEOTIDE SEQUENCE</scope>
    <source>
        <strain evidence="3">10192</strain>
    </source>
</reference>
<evidence type="ECO:0000313" key="3">
    <source>
        <dbReference type="EMBL" id="MBO8431647.1"/>
    </source>
</evidence>
<dbReference type="AlphaFoldDB" id="A0A9D9H133"/>
<proteinExistence type="predicted"/>
<sequence length="145" mass="15901">MSTTINTSNSAAPNRNSNLNVFNKNPLTDAVIWGAVGAAGGAGGDYIIQSRVLTNTDKLNSKIKALEKDIVEISKQENDKHIAKNIKNLQHELDCLKNNRINIKGIRNCALLLGLITFVPQLIINYAMLGGKKVYDKVKQEKAKN</sequence>
<evidence type="ECO:0000256" key="1">
    <source>
        <dbReference type="SAM" id="Coils"/>
    </source>
</evidence>